<dbReference type="InterPro" id="IPR050664">
    <property type="entry name" value="Octanoyltrans_LipM/LipL"/>
</dbReference>
<dbReference type="PROSITE" id="PS51733">
    <property type="entry name" value="BPL_LPL_CATALYTIC"/>
    <property type="match status" value="1"/>
</dbReference>
<keyword evidence="2" id="KW-0436">Ligase</keyword>
<dbReference type="AlphaFoldDB" id="A0A5D0MEX4"/>
<dbReference type="InterPro" id="IPR004143">
    <property type="entry name" value="BPL_LPL_catalytic"/>
</dbReference>
<dbReference type="EMBL" id="VSIX01000062">
    <property type="protein sequence ID" value="TYB30962.1"/>
    <property type="molecule type" value="Genomic_DNA"/>
</dbReference>
<dbReference type="InterPro" id="IPR045864">
    <property type="entry name" value="aa-tRNA-synth_II/BPL/LPL"/>
</dbReference>
<proteinExistence type="predicted"/>
<dbReference type="GO" id="GO:0016874">
    <property type="term" value="F:ligase activity"/>
    <property type="evidence" value="ECO:0007669"/>
    <property type="project" value="UniProtKB-KW"/>
</dbReference>
<evidence type="ECO:0000313" key="2">
    <source>
        <dbReference type="EMBL" id="TYB30962.1"/>
    </source>
</evidence>
<dbReference type="PANTHER" id="PTHR43679:SF2">
    <property type="entry name" value="OCTANOYL-[GCVH]:PROTEIN N-OCTANOYLTRANSFERASE"/>
    <property type="match status" value="1"/>
</dbReference>
<organism evidence="2 3">
    <name type="scientific">Candidatus Mcinerneyibacterium aminivorans</name>
    <dbReference type="NCBI Taxonomy" id="2703815"/>
    <lineage>
        <taxon>Bacteria</taxon>
        <taxon>Candidatus Macinerneyibacteriota</taxon>
        <taxon>Candidatus Mcinerneyibacteria</taxon>
        <taxon>Candidatus Mcinerneyibacteriales</taxon>
        <taxon>Candidatus Mcinerneyibacteriaceae</taxon>
        <taxon>Candidatus Mcinerneyibacterium</taxon>
    </lineage>
</organism>
<dbReference type="PANTHER" id="PTHR43679">
    <property type="entry name" value="OCTANOYLTRANSFERASE LIPM-RELATED"/>
    <property type="match status" value="1"/>
</dbReference>
<name>A0A5D0MEX4_9BACT</name>
<sequence length="266" mass="30559">MAKIKIYRDRENNGFYNMALDEAIFRKAIDEKSRDVILRFYDWDPACLSLGYFQSLKEKIDEKQCDELGIDVVRRPTGGRAVLHDRELTYSVIAPTDKLGNTTLSAYLNISKGLNRGLNILGVKSEISPPKKAKRKGSTACFDSISSHEISVEGKKIVGSAQYRDQGYLLQHGSILIDLDVDKLYRCLKSRADERIKKYFKKVTTSINDELNKTITKDEIEKAMIDGFAGYFDFDIYKSGYSEELKKRANKLLNEKYNTKEWNYLK</sequence>
<accession>A0A5D0MEX4</accession>
<keyword evidence="3" id="KW-1185">Reference proteome</keyword>
<dbReference type="SUPFAM" id="SSF55681">
    <property type="entry name" value="Class II aaRS and biotin synthetases"/>
    <property type="match status" value="1"/>
</dbReference>
<gene>
    <name evidence="2" type="ORF">FXF47_06600</name>
</gene>
<evidence type="ECO:0000313" key="3">
    <source>
        <dbReference type="Proteomes" id="UP000324143"/>
    </source>
</evidence>
<reference evidence="2" key="1">
    <citation type="submission" date="2019-08" db="EMBL/GenBank/DDBJ databases">
        <title>Genomic characterization of a novel candidate phylum (ARYD3) from a high temperature, high salinity tertiary oil reservoir in north central Oklahoma, USA.</title>
        <authorList>
            <person name="Youssef N.H."/>
            <person name="Yadav A."/>
            <person name="Elshahed M.S."/>
        </authorList>
    </citation>
    <scope>NUCLEOTIDE SEQUENCE [LARGE SCALE GENOMIC DNA]</scope>
    <source>
        <strain evidence="2">ARYD3</strain>
    </source>
</reference>
<evidence type="ECO:0000259" key="1">
    <source>
        <dbReference type="PROSITE" id="PS51733"/>
    </source>
</evidence>
<feature type="domain" description="BPL/LPL catalytic" evidence="1">
    <location>
        <begin position="32"/>
        <end position="236"/>
    </location>
</feature>
<dbReference type="CDD" id="cd16443">
    <property type="entry name" value="LplA"/>
    <property type="match status" value="1"/>
</dbReference>
<comment type="caution">
    <text evidence="2">The sequence shown here is derived from an EMBL/GenBank/DDBJ whole genome shotgun (WGS) entry which is preliminary data.</text>
</comment>
<dbReference type="Gene3D" id="3.30.930.10">
    <property type="entry name" value="Bira Bifunctional Protein, Domain 2"/>
    <property type="match status" value="1"/>
</dbReference>
<dbReference type="Pfam" id="PF21948">
    <property type="entry name" value="LplA-B_cat"/>
    <property type="match status" value="1"/>
</dbReference>
<dbReference type="Proteomes" id="UP000324143">
    <property type="component" value="Unassembled WGS sequence"/>
</dbReference>
<protein>
    <submittedName>
        <fullName evidence="2">Lipoate--protein ligase family protein</fullName>
    </submittedName>
</protein>